<dbReference type="RefSeq" id="WP_185251378.1">
    <property type="nucleotide sequence ID" value="NZ_JACKXE010000001.1"/>
</dbReference>
<feature type="domain" description="DUF6924" evidence="1">
    <location>
        <begin position="16"/>
        <end position="167"/>
    </location>
</feature>
<gene>
    <name evidence="2" type="ORF">H5V45_01915</name>
</gene>
<organism evidence="2 3">
    <name type="scientific">Nocardioides luti</name>
    <dbReference type="NCBI Taxonomy" id="2761101"/>
    <lineage>
        <taxon>Bacteria</taxon>
        <taxon>Bacillati</taxon>
        <taxon>Actinomycetota</taxon>
        <taxon>Actinomycetes</taxon>
        <taxon>Propionibacteriales</taxon>
        <taxon>Nocardioidaceae</taxon>
        <taxon>Nocardioides</taxon>
    </lineage>
</organism>
<dbReference type="AlphaFoldDB" id="A0A7X0V8Z6"/>
<sequence>MDLTPLATAFERETLALVRTDRSDDTAWASVLAAMSTPVDIVGAGDLDDLVAPPSSPIDDPAYDGATGASLAAAIQAAGGEPVGYAVLADAPSMGEARAGGEITLAYVDLSCPDPEEAAEFDTFLGRTFRCAVPEIASIEANLAIANMDFHEFADYADERDGTFRGFDSGD</sequence>
<evidence type="ECO:0000313" key="3">
    <source>
        <dbReference type="Proteomes" id="UP000523955"/>
    </source>
</evidence>
<protein>
    <recommendedName>
        <fullName evidence="1">DUF6924 domain-containing protein</fullName>
    </recommendedName>
</protein>
<evidence type="ECO:0000313" key="2">
    <source>
        <dbReference type="EMBL" id="MBB6626066.1"/>
    </source>
</evidence>
<name>A0A7X0V8Z6_9ACTN</name>
<accession>A0A7X0V8Z6</accession>
<evidence type="ECO:0000259" key="1">
    <source>
        <dbReference type="Pfam" id="PF21962"/>
    </source>
</evidence>
<reference evidence="2 3" key="1">
    <citation type="submission" date="2020-08" db="EMBL/GenBank/DDBJ databases">
        <authorList>
            <person name="Seo M.-J."/>
        </authorList>
    </citation>
    <scope>NUCLEOTIDE SEQUENCE [LARGE SCALE GENOMIC DNA]</scope>
    <source>
        <strain evidence="2 3">KIGAM211</strain>
    </source>
</reference>
<comment type="caution">
    <text evidence="2">The sequence shown here is derived from an EMBL/GenBank/DDBJ whole genome shotgun (WGS) entry which is preliminary data.</text>
</comment>
<dbReference type="Proteomes" id="UP000523955">
    <property type="component" value="Unassembled WGS sequence"/>
</dbReference>
<dbReference type="InterPro" id="IPR053832">
    <property type="entry name" value="DUF6924"/>
</dbReference>
<dbReference type="Pfam" id="PF21962">
    <property type="entry name" value="DUF6924"/>
    <property type="match status" value="1"/>
</dbReference>
<proteinExistence type="predicted"/>
<keyword evidence="3" id="KW-1185">Reference proteome</keyword>
<dbReference type="EMBL" id="JACKXE010000001">
    <property type="protein sequence ID" value="MBB6626066.1"/>
    <property type="molecule type" value="Genomic_DNA"/>
</dbReference>